<evidence type="ECO:0000256" key="5">
    <source>
        <dbReference type="SAM" id="MobiDB-lite"/>
    </source>
</evidence>
<organism evidence="8 9">
    <name type="scientific">Leersia perrieri</name>
    <dbReference type="NCBI Taxonomy" id="77586"/>
    <lineage>
        <taxon>Eukaryota</taxon>
        <taxon>Viridiplantae</taxon>
        <taxon>Streptophyta</taxon>
        <taxon>Embryophyta</taxon>
        <taxon>Tracheophyta</taxon>
        <taxon>Spermatophyta</taxon>
        <taxon>Magnoliopsida</taxon>
        <taxon>Liliopsida</taxon>
        <taxon>Poales</taxon>
        <taxon>Poaceae</taxon>
        <taxon>BOP clade</taxon>
        <taxon>Oryzoideae</taxon>
        <taxon>Oryzeae</taxon>
        <taxon>Oryzinae</taxon>
        <taxon>Leersia</taxon>
    </lineage>
</organism>
<dbReference type="InterPro" id="IPR015425">
    <property type="entry name" value="FH2_Formin"/>
</dbReference>
<feature type="coiled-coil region" evidence="4">
    <location>
        <begin position="1004"/>
        <end position="1031"/>
    </location>
</feature>
<dbReference type="eggNOG" id="ENOG502QQEE">
    <property type="taxonomic scope" value="Eukaryota"/>
</dbReference>
<dbReference type="InterPro" id="IPR051144">
    <property type="entry name" value="Formin_homology_domain"/>
</dbReference>
<dbReference type="GO" id="GO:0004721">
    <property type="term" value="F:phosphoprotein phosphatase activity"/>
    <property type="evidence" value="ECO:0007669"/>
    <property type="project" value="UniProtKB-KW"/>
</dbReference>
<feature type="compositionally biased region" description="Polar residues" evidence="5">
    <location>
        <begin position="678"/>
        <end position="690"/>
    </location>
</feature>
<reference evidence="8" key="3">
    <citation type="submission" date="2015-04" db="UniProtKB">
        <authorList>
            <consortium name="EnsemblPlants"/>
        </authorList>
    </citation>
    <scope>IDENTIFICATION</scope>
</reference>
<proteinExistence type="inferred from homology"/>
<dbReference type="PROSITE" id="PS51182">
    <property type="entry name" value="C2_TENSIN"/>
    <property type="match status" value="1"/>
</dbReference>
<reference evidence="9" key="2">
    <citation type="submission" date="2013-12" db="EMBL/GenBank/DDBJ databases">
        <authorList>
            <person name="Yu Y."/>
            <person name="Lee S."/>
            <person name="de Baynast K."/>
            <person name="Wissotski M."/>
            <person name="Liu L."/>
            <person name="Talag J."/>
            <person name="Goicoechea J."/>
            <person name="Angelova A."/>
            <person name="Jetty R."/>
            <person name="Kudrna D."/>
            <person name="Golser W."/>
            <person name="Rivera L."/>
            <person name="Zhang J."/>
            <person name="Wing R."/>
        </authorList>
    </citation>
    <scope>NUCLEOTIDE SEQUENCE</scope>
</reference>
<dbReference type="STRING" id="77586.A0A0D9VM46"/>
<dbReference type="AlphaFoldDB" id="A0A0D9VM46"/>
<dbReference type="InterPro" id="IPR042201">
    <property type="entry name" value="FH2_Formin_sf"/>
</dbReference>
<dbReference type="SMART" id="SM00498">
    <property type="entry name" value="FH2"/>
    <property type="match status" value="1"/>
</dbReference>
<keyword evidence="4" id="KW-0175">Coiled coil</keyword>
<dbReference type="Gramene" id="LPERR02G29420.1">
    <property type="protein sequence ID" value="LPERR02G29420.1"/>
    <property type="gene ID" value="LPERR02G29420"/>
</dbReference>
<evidence type="ECO:0000256" key="4">
    <source>
        <dbReference type="SAM" id="Coils"/>
    </source>
</evidence>
<feature type="compositionally biased region" description="Polar residues" evidence="5">
    <location>
        <begin position="450"/>
        <end position="465"/>
    </location>
</feature>
<dbReference type="Pfam" id="PF10409">
    <property type="entry name" value="PTEN_C2"/>
    <property type="match status" value="1"/>
</dbReference>
<protein>
    <recommendedName>
        <fullName evidence="3">Formin-like protein</fullName>
    </recommendedName>
</protein>
<dbReference type="PROSITE" id="PS51444">
    <property type="entry name" value="FH2"/>
    <property type="match status" value="1"/>
</dbReference>
<dbReference type="Pfam" id="PF02181">
    <property type="entry name" value="FH2"/>
    <property type="match status" value="1"/>
</dbReference>
<keyword evidence="2" id="KW-0378">Hydrolase</keyword>
<keyword evidence="2" id="KW-0904">Protein phosphatase</keyword>
<dbReference type="PANTHER" id="PTHR45733:SF5">
    <property type="entry name" value="FORMIN-LIKE PROTEIN 7"/>
    <property type="match status" value="1"/>
</dbReference>
<evidence type="ECO:0000256" key="2">
    <source>
        <dbReference type="ARBA" id="ARBA00022912"/>
    </source>
</evidence>
<dbReference type="EnsemblPlants" id="LPERR02G29420.1">
    <property type="protein sequence ID" value="LPERR02G29420.1"/>
    <property type="gene ID" value="LPERR02G29420"/>
</dbReference>
<evidence type="ECO:0000259" key="7">
    <source>
        <dbReference type="PROSITE" id="PS51444"/>
    </source>
</evidence>
<dbReference type="PANTHER" id="PTHR45733">
    <property type="entry name" value="FORMIN-J"/>
    <property type="match status" value="1"/>
</dbReference>
<reference evidence="8 9" key="1">
    <citation type="submission" date="2012-08" db="EMBL/GenBank/DDBJ databases">
        <title>Oryza genome evolution.</title>
        <authorList>
            <person name="Wing R.A."/>
        </authorList>
    </citation>
    <scope>NUCLEOTIDE SEQUENCE</scope>
</reference>
<dbReference type="Gene3D" id="2.60.40.1110">
    <property type="match status" value="1"/>
</dbReference>
<dbReference type="SUPFAM" id="SSF52799">
    <property type="entry name" value="(Phosphotyrosine protein) phosphatases II"/>
    <property type="match status" value="1"/>
</dbReference>
<feature type="region of interest" description="Disordered" evidence="5">
    <location>
        <begin position="633"/>
        <end position="734"/>
    </location>
</feature>
<feature type="compositionally biased region" description="Polar residues" evidence="5">
    <location>
        <begin position="342"/>
        <end position="360"/>
    </location>
</feature>
<sequence length="1113" mass="123543">MALFRKFFFKKPPDGLLLITDNIYVFDHCFSMKEMEDDHFEAHIKSVAAHLLDNFGDHSFMISNFGTRDEESPIYHILSEYGMTVLDYPGHYEGCPLLTMEMVHCILKSSESWLSLGQNNFLIMHCEQGCWPILAFMLTALLIYLGHYSDEQKTLDMLYKQSPLELLEMFSPLNPMPSQLRYLRYVSMRNVMPEWPPADRALTLDSVILRMVPDFHGHGGFRPIFRIYGPDPLMPTDQTPKVLFSTPKRSNLVRFYSQADEHVKINLQCHVQGDVVLECINLYEDLEREDMVIFSDMDATTSNITTEPISHQEKQGLGIEEFAKVLDIFNHLDWLDGKRDTSPNTPQRKTSSTSQGNINESPADDPETFFDTKEELDFDGLSGESLSSLVLNLADDYVMVGISELKQDSPPLTPAEVPSKLQTIEVAPSRTRSPSVLLLPTKVKMPKISASSSTVIPQAPSSPVQPQGPIDHAVQIPPAQAASTSAEKSGSQTPVNQEPSPLTVNSSASTASLIALCTPPPLPPPPPTVSLAPVPSILPINTSTGLISVSLRSTKPFPSQHPEPSASPVVLARTEELDKSQEPSCENVELKSELSRASNITALSSDSLLSIEKESSSIRTHVPAALSAIPLTSLTPAPTATPPPLPPPPPPPLKSANVMFPLPYGKEVTSAEGPPPKGSSNSLPSRGNVASSTPPPPPTFSSGAKDRSTARSRSPRSLRPNQSSKRTPLKPLHWVKVSRATQGSLWAETQKSDEASRTPEIDISELESLFSVAMPNMEAKRARQRPSVATKQEKVLLIDLQRSKNCEIMLRNIKMPLPDLMDSVLALDDSMVDCDQVDYLIKFCPTKEEMELLKGFTGNKEDLGKCEQFFLEMMKVPRVESKLRILSFKIKFLTQVADLKNSLNTINSVAEEVRNSVKLKRVMQTILTLGNALNQGTARGSAVGFRLDSLLKLSDIRARNNRMTLMHYLCKVLFDKLPEVLDFDKDLTHLEPASKCGGEQQIQLKELAEEMQAITKGLEKVEQELTTSEKDGPASEIFYKGKSADSLAHYFGEDPVRCPFEQVVSTLLSFVKTFERAHAENLRQTELEKKRAQMETEREKVKVAAHKEDLLEP</sequence>
<feature type="region of interest" description="Disordered" evidence="5">
    <location>
        <begin position="450"/>
        <end position="507"/>
    </location>
</feature>
<feature type="compositionally biased region" description="Polar residues" evidence="5">
    <location>
        <begin position="481"/>
        <end position="507"/>
    </location>
</feature>
<dbReference type="Gene3D" id="1.20.58.2220">
    <property type="entry name" value="Formin, FH2 domain"/>
    <property type="match status" value="1"/>
</dbReference>
<evidence type="ECO:0000256" key="1">
    <source>
        <dbReference type="ARBA" id="ARBA00006468"/>
    </source>
</evidence>
<comment type="similarity">
    <text evidence="1">Belongs to the formin-like family. Class-II subfamily.</text>
</comment>
<dbReference type="SUPFAM" id="SSF101447">
    <property type="entry name" value="Formin homology 2 domain (FH2 domain)"/>
    <property type="match status" value="1"/>
</dbReference>
<dbReference type="InterPro" id="IPR029021">
    <property type="entry name" value="Prot-tyrosine_phosphatase-like"/>
</dbReference>
<dbReference type="Proteomes" id="UP000032180">
    <property type="component" value="Chromosome 2"/>
</dbReference>
<evidence type="ECO:0000313" key="9">
    <source>
        <dbReference type="Proteomes" id="UP000032180"/>
    </source>
</evidence>
<dbReference type="SMART" id="SM01326">
    <property type="entry name" value="PTEN_C2"/>
    <property type="match status" value="1"/>
</dbReference>
<evidence type="ECO:0000259" key="6">
    <source>
        <dbReference type="PROSITE" id="PS51182"/>
    </source>
</evidence>
<evidence type="ECO:0000313" key="8">
    <source>
        <dbReference type="EnsemblPlants" id="LPERR02G29420.1"/>
    </source>
</evidence>
<dbReference type="InterPro" id="IPR014020">
    <property type="entry name" value="Tensin_C2-dom"/>
</dbReference>
<feature type="compositionally biased region" description="Pro residues" evidence="5">
    <location>
        <begin position="639"/>
        <end position="653"/>
    </location>
</feature>
<name>A0A0D9VM46_9ORYZ</name>
<feature type="domain" description="C2 tensin-type" evidence="6">
    <location>
        <begin position="199"/>
        <end position="358"/>
    </location>
</feature>
<dbReference type="HOGENOM" id="CLU_002558_0_1_1"/>
<dbReference type="Gene3D" id="3.90.190.10">
    <property type="entry name" value="Protein tyrosine phosphatase superfamily"/>
    <property type="match status" value="1"/>
</dbReference>
<feature type="domain" description="FH2" evidence="7">
    <location>
        <begin position="719"/>
        <end position="1100"/>
    </location>
</feature>
<feature type="region of interest" description="Disordered" evidence="5">
    <location>
        <begin position="337"/>
        <end position="369"/>
    </location>
</feature>
<accession>A0A0D9VM46</accession>
<evidence type="ECO:0000256" key="3">
    <source>
        <dbReference type="RuleBase" id="RU361260"/>
    </source>
</evidence>
<keyword evidence="9" id="KW-1185">Reference proteome</keyword>
<feature type="region of interest" description="Disordered" evidence="5">
    <location>
        <begin position="1093"/>
        <end position="1113"/>
    </location>
</feature>